<dbReference type="Gene3D" id="3.90.1720.10">
    <property type="entry name" value="endopeptidase domain like (from Nostoc punctiforme)"/>
    <property type="match status" value="1"/>
</dbReference>
<dbReference type="GO" id="GO:0008234">
    <property type="term" value="F:cysteine-type peptidase activity"/>
    <property type="evidence" value="ECO:0007669"/>
    <property type="project" value="UniProtKB-KW"/>
</dbReference>
<dbReference type="PANTHER" id="PTHR47053:SF1">
    <property type="entry name" value="MUREIN DD-ENDOPEPTIDASE MEPH-RELATED"/>
    <property type="match status" value="1"/>
</dbReference>
<sequence>MKIYRVVLATVQVRKEPSHRSELTNQLLYGESVRILQHENEWVFIESLHDGYQGWVEDKYSLIEHDKENIDFVISPFTYLDTDLESSYLPFGALVNAELIHEEDEWTDKISKESFSIDEALALIQTVFYGCPYLWGGRTIFGIDCSGLTQLFGRIMGYKWPRDAQQQAEIGYEVATLTETLPGDLAFFSNKEGRITHVGIILSTESILHASGKVRIDLIEEKGIYNMDTDTMTHTLHSIKRWY</sequence>
<dbReference type="GO" id="GO:0006508">
    <property type="term" value="P:proteolysis"/>
    <property type="evidence" value="ECO:0007669"/>
    <property type="project" value="UniProtKB-KW"/>
</dbReference>
<reference evidence="6 7" key="1">
    <citation type="submission" date="2020-10" db="EMBL/GenBank/DDBJ databases">
        <title>Connecting structure to function with the recovery of over 1000 high-quality activated sludge metagenome-assembled genomes encoding full-length rRNA genes using long-read sequencing.</title>
        <authorList>
            <person name="Singleton C.M."/>
            <person name="Petriglieri F."/>
            <person name="Kristensen J.M."/>
            <person name="Kirkegaard R.H."/>
            <person name="Michaelsen T.Y."/>
            <person name="Andersen M.H."/>
            <person name="Karst S.M."/>
            <person name="Dueholm M.S."/>
            <person name="Nielsen P.H."/>
            <person name="Albertsen M."/>
        </authorList>
    </citation>
    <scope>NUCLEOTIDE SEQUENCE [LARGE SCALE GENOMIC DNA]</scope>
    <source>
        <strain evidence="6">Ribe_18-Q3-R11-54_BAT3C.373</strain>
    </source>
</reference>
<dbReference type="SUPFAM" id="SSF54001">
    <property type="entry name" value="Cysteine proteinases"/>
    <property type="match status" value="1"/>
</dbReference>
<keyword evidence="2" id="KW-0645">Protease</keyword>
<protein>
    <submittedName>
        <fullName evidence="6">C40 family peptidase</fullName>
    </submittedName>
</protein>
<dbReference type="InterPro" id="IPR041382">
    <property type="entry name" value="SH3_16"/>
</dbReference>
<dbReference type="Pfam" id="PF18348">
    <property type="entry name" value="SH3_16"/>
    <property type="match status" value="1"/>
</dbReference>
<evidence type="ECO:0000313" key="7">
    <source>
        <dbReference type="Proteomes" id="UP000808349"/>
    </source>
</evidence>
<keyword evidence="3" id="KW-0378">Hydrolase</keyword>
<accession>A0A9D7XHI5</accession>
<comment type="similarity">
    <text evidence="1">Belongs to the peptidase C40 family.</text>
</comment>
<dbReference type="InterPro" id="IPR000064">
    <property type="entry name" value="NLP_P60_dom"/>
</dbReference>
<dbReference type="Gene3D" id="2.30.30.40">
    <property type="entry name" value="SH3 Domains"/>
    <property type="match status" value="1"/>
</dbReference>
<dbReference type="AlphaFoldDB" id="A0A9D7XHI5"/>
<proteinExistence type="inferred from homology"/>
<evidence type="ECO:0000256" key="1">
    <source>
        <dbReference type="ARBA" id="ARBA00007074"/>
    </source>
</evidence>
<dbReference type="PANTHER" id="PTHR47053">
    <property type="entry name" value="MUREIN DD-ENDOPEPTIDASE MEPH-RELATED"/>
    <property type="match status" value="1"/>
</dbReference>
<dbReference type="InterPro" id="IPR038765">
    <property type="entry name" value="Papain-like_cys_pep_sf"/>
</dbReference>
<gene>
    <name evidence="6" type="ORF">IPO85_09505</name>
</gene>
<evidence type="ECO:0000256" key="4">
    <source>
        <dbReference type="ARBA" id="ARBA00022807"/>
    </source>
</evidence>
<dbReference type="Pfam" id="PF00877">
    <property type="entry name" value="NLPC_P60"/>
    <property type="match status" value="1"/>
</dbReference>
<dbReference type="Proteomes" id="UP000808349">
    <property type="component" value="Unassembled WGS sequence"/>
</dbReference>
<evidence type="ECO:0000256" key="3">
    <source>
        <dbReference type="ARBA" id="ARBA00022801"/>
    </source>
</evidence>
<dbReference type="PROSITE" id="PS51935">
    <property type="entry name" value="NLPC_P60"/>
    <property type="match status" value="1"/>
</dbReference>
<evidence type="ECO:0000313" key="6">
    <source>
        <dbReference type="EMBL" id="MBK9717733.1"/>
    </source>
</evidence>
<keyword evidence="4" id="KW-0788">Thiol protease</keyword>
<evidence type="ECO:0000259" key="5">
    <source>
        <dbReference type="PROSITE" id="PS51935"/>
    </source>
</evidence>
<dbReference type="InterPro" id="IPR051202">
    <property type="entry name" value="Peptidase_C40"/>
</dbReference>
<name>A0A9D7XHI5_9BACT</name>
<organism evidence="6 7">
    <name type="scientific">Candidatus Defluviibacterium haderslevense</name>
    <dbReference type="NCBI Taxonomy" id="2981993"/>
    <lineage>
        <taxon>Bacteria</taxon>
        <taxon>Pseudomonadati</taxon>
        <taxon>Bacteroidota</taxon>
        <taxon>Saprospiria</taxon>
        <taxon>Saprospirales</taxon>
        <taxon>Saprospiraceae</taxon>
        <taxon>Candidatus Defluviibacterium</taxon>
    </lineage>
</organism>
<comment type="caution">
    <text evidence="6">The sequence shown here is derived from an EMBL/GenBank/DDBJ whole genome shotgun (WGS) entry which is preliminary data.</text>
</comment>
<dbReference type="EMBL" id="JADKFW010000005">
    <property type="protein sequence ID" value="MBK9717733.1"/>
    <property type="molecule type" value="Genomic_DNA"/>
</dbReference>
<evidence type="ECO:0000256" key="2">
    <source>
        <dbReference type="ARBA" id="ARBA00022670"/>
    </source>
</evidence>
<feature type="domain" description="NlpC/P60" evidence="5">
    <location>
        <begin position="110"/>
        <end position="243"/>
    </location>
</feature>